<keyword evidence="1" id="KW-0812">Transmembrane</keyword>
<organism evidence="3">
    <name type="scientific">Variovorax paradoxus (strain S110)</name>
    <dbReference type="NCBI Taxonomy" id="543728"/>
    <lineage>
        <taxon>Bacteria</taxon>
        <taxon>Pseudomonadati</taxon>
        <taxon>Pseudomonadota</taxon>
        <taxon>Betaproteobacteria</taxon>
        <taxon>Burkholderiales</taxon>
        <taxon>Comamonadaceae</taxon>
        <taxon>Variovorax</taxon>
    </lineage>
</organism>
<keyword evidence="1" id="KW-0472">Membrane</keyword>
<evidence type="ECO:0000259" key="2">
    <source>
        <dbReference type="Pfam" id="PF07811"/>
    </source>
</evidence>
<dbReference type="InterPro" id="IPR012495">
    <property type="entry name" value="TadE-like_dom"/>
</dbReference>
<evidence type="ECO:0000313" key="3">
    <source>
        <dbReference type="EMBL" id="ACS18177.1"/>
    </source>
</evidence>
<gene>
    <name evidence="3" type="ordered locus">Vapar_1526</name>
</gene>
<keyword evidence="1" id="KW-1133">Transmembrane helix</keyword>
<evidence type="ECO:0000256" key="1">
    <source>
        <dbReference type="SAM" id="Phobius"/>
    </source>
</evidence>
<dbReference type="KEGG" id="vap:Vapar_1526"/>
<dbReference type="STRING" id="543728.Vapar_1526"/>
<name>C5CT52_VARPS</name>
<dbReference type="eggNOG" id="COG4961">
    <property type="taxonomic scope" value="Bacteria"/>
</dbReference>
<dbReference type="EMBL" id="CP001635">
    <property type="protein sequence ID" value="ACS18177.1"/>
    <property type="molecule type" value="Genomic_DNA"/>
</dbReference>
<feature type="domain" description="TadE-like" evidence="2">
    <location>
        <begin position="8"/>
        <end position="50"/>
    </location>
</feature>
<proteinExistence type="predicted"/>
<dbReference type="OrthoDB" id="5397339at2"/>
<accession>C5CT52</accession>
<dbReference type="Pfam" id="PF07811">
    <property type="entry name" value="TadE"/>
    <property type="match status" value="1"/>
</dbReference>
<reference evidence="3" key="1">
    <citation type="submission" date="2009-06" db="EMBL/GenBank/DDBJ databases">
        <title>Complete sequence of chromosome 1 of Variovorax paradoxus S110.</title>
        <authorList>
            <consortium name="US DOE Joint Genome Institute"/>
            <person name="Lucas S."/>
            <person name="Copeland A."/>
            <person name="Lapidus A."/>
            <person name="Glavina del Rio T."/>
            <person name="Tice H."/>
            <person name="Bruce D."/>
            <person name="Goodwin L."/>
            <person name="Pitluck S."/>
            <person name="Chertkov O."/>
            <person name="Brettin T."/>
            <person name="Detter J.C."/>
            <person name="Han C."/>
            <person name="Larimer F."/>
            <person name="Land M."/>
            <person name="Hauser L."/>
            <person name="Kyrpides N."/>
            <person name="Ovchinnikova G."/>
            <person name="Orwin P."/>
            <person name="Leadbetter J.R."/>
            <person name="Spain J.C."/>
            <person name="Han J.I."/>
        </authorList>
    </citation>
    <scope>NUCLEOTIDE SEQUENCE</scope>
    <source>
        <strain evidence="3">S110</strain>
    </source>
</reference>
<dbReference type="AlphaFoldDB" id="C5CT52"/>
<sequence>MNRTKQVGATTVEFALVLMLFLTFLLGIMDFARMLWTWNAAAEATRWGARAAVVCDRDATVVLSKMQKFLPQLTAANVSVDWYDAAGSVSTACTAANCSGVNVRILNLDYQWISPIGFGTHAAIPMPSFSTYLPREIMGQDPNSSAVCS</sequence>
<feature type="transmembrane region" description="Helical" evidence="1">
    <location>
        <begin position="12"/>
        <end position="36"/>
    </location>
</feature>
<protein>
    <submittedName>
        <fullName evidence="3">TadE family protein</fullName>
    </submittedName>
</protein>
<dbReference type="HOGENOM" id="CLU_136271_1_0_4"/>